<sequence>MNELIRTFNERGDLAHLALFLWASVASLAALFALRELAGASRRFDEFVRQLALFNRRVGRRKCGADNDGQSDRE</sequence>
<protein>
    <submittedName>
        <fullName evidence="2">Uncharacterized protein</fullName>
    </submittedName>
</protein>
<keyword evidence="1" id="KW-0812">Transmembrane</keyword>
<evidence type="ECO:0000256" key="1">
    <source>
        <dbReference type="SAM" id="Phobius"/>
    </source>
</evidence>
<dbReference type="RefSeq" id="WP_211912826.1">
    <property type="nucleotide sequence ID" value="NZ_CP036498.1"/>
</dbReference>
<dbReference type="EMBL" id="CP036498">
    <property type="protein sequence ID" value="QUS39282.1"/>
    <property type="molecule type" value="Genomic_DNA"/>
</dbReference>
<evidence type="ECO:0000313" key="3">
    <source>
        <dbReference type="Proteomes" id="UP000682843"/>
    </source>
</evidence>
<keyword evidence="3" id="KW-1185">Reference proteome</keyword>
<evidence type="ECO:0000313" key="2">
    <source>
        <dbReference type="EMBL" id="QUS39282.1"/>
    </source>
</evidence>
<name>A0ABX8A6M6_9BRAD</name>
<keyword evidence="1" id="KW-0472">Membrane</keyword>
<dbReference type="Proteomes" id="UP000682843">
    <property type="component" value="Chromosome"/>
</dbReference>
<accession>A0ABX8A6M6</accession>
<organism evidence="2 3">
    <name type="scientific">Tardiphaga alba</name>
    <dbReference type="NCBI Taxonomy" id="340268"/>
    <lineage>
        <taxon>Bacteria</taxon>
        <taxon>Pseudomonadati</taxon>
        <taxon>Pseudomonadota</taxon>
        <taxon>Alphaproteobacteria</taxon>
        <taxon>Hyphomicrobiales</taxon>
        <taxon>Nitrobacteraceae</taxon>
        <taxon>Tardiphaga</taxon>
    </lineage>
</organism>
<proteinExistence type="predicted"/>
<gene>
    <name evidence="2" type="ORF">RPMA_10875</name>
</gene>
<feature type="transmembrane region" description="Helical" evidence="1">
    <location>
        <begin position="14"/>
        <end position="34"/>
    </location>
</feature>
<keyword evidence="1" id="KW-1133">Transmembrane helix</keyword>
<reference evidence="2 3" key="1">
    <citation type="submission" date="2019-02" db="EMBL/GenBank/DDBJ databases">
        <title>Emended description of the genus Rhodopseudomonas and description of Rhodopseudomonas albus sp. nov., a non-phototrophic, heavy-metal-tolerant bacterium isolated from garden soil.</title>
        <authorList>
            <person name="Bao Z."/>
            <person name="Cao W.W."/>
            <person name="Sato Y."/>
            <person name="Nishizawa T."/>
            <person name="Zhao J."/>
            <person name="Guo Y."/>
            <person name="Ohta H."/>
        </authorList>
    </citation>
    <scope>NUCLEOTIDE SEQUENCE [LARGE SCALE GENOMIC DNA]</scope>
    <source>
        <strain evidence="2 3">SK50-23</strain>
    </source>
</reference>